<dbReference type="GO" id="GO:0016853">
    <property type="term" value="F:isomerase activity"/>
    <property type="evidence" value="ECO:0007669"/>
    <property type="project" value="UniProtKB-KW"/>
</dbReference>
<comment type="caution">
    <text evidence="1">The sequence shown here is derived from an EMBL/GenBank/DDBJ whole genome shotgun (WGS) entry which is preliminary data.</text>
</comment>
<dbReference type="EMBL" id="LSSM01000689">
    <property type="protein sequence ID" value="OMJ28175.1"/>
    <property type="molecule type" value="Genomic_DNA"/>
</dbReference>
<evidence type="ECO:0000313" key="1">
    <source>
        <dbReference type="EMBL" id="OMJ22908.1"/>
    </source>
</evidence>
<accession>A0A1R1Y7P0</accession>
<organism evidence="1 3">
    <name type="scientific">Smittium culicis</name>
    <dbReference type="NCBI Taxonomy" id="133412"/>
    <lineage>
        <taxon>Eukaryota</taxon>
        <taxon>Fungi</taxon>
        <taxon>Fungi incertae sedis</taxon>
        <taxon>Zoopagomycota</taxon>
        <taxon>Kickxellomycotina</taxon>
        <taxon>Harpellomycetes</taxon>
        <taxon>Harpellales</taxon>
        <taxon>Legeriomycetaceae</taxon>
        <taxon>Smittium</taxon>
    </lineage>
</organism>
<reference evidence="1" key="2">
    <citation type="submission" date="2017-01" db="EMBL/GenBank/DDBJ databases">
        <authorList>
            <person name="Mah S.A."/>
            <person name="Swanson W.J."/>
            <person name="Moy G.W."/>
            <person name="Vacquier V.D."/>
        </authorList>
    </citation>
    <scope>NUCLEOTIDE SEQUENCE [LARGE SCALE GENOMIC DNA]</scope>
    <source>
        <strain evidence="1">ID-206-W2</strain>
    </source>
</reference>
<dbReference type="Proteomes" id="UP000187429">
    <property type="component" value="Unassembled WGS sequence"/>
</dbReference>
<dbReference type="AlphaFoldDB" id="A0A1R1Y7P0"/>
<dbReference type="OrthoDB" id="407558at2759"/>
<evidence type="ECO:0000313" key="2">
    <source>
        <dbReference type="EMBL" id="OMJ28175.1"/>
    </source>
</evidence>
<proteinExistence type="predicted"/>
<evidence type="ECO:0000313" key="3">
    <source>
        <dbReference type="Proteomes" id="UP000187429"/>
    </source>
</evidence>
<protein>
    <submittedName>
        <fullName evidence="1">Peptidyl-prolyl cis-trans isomerase-like 2</fullName>
    </submittedName>
</protein>
<dbReference type="EMBL" id="LSSM01002139">
    <property type="protein sequence ID" value="OMJ22908.1"/>
    <property type="molecule type" value="Genomic_DNA"/>
</dbReference>
<gene>
    <name evidence="2" type="ORF">AYI69_g2357</name>
    <name evidence="1" type="ORF">AYI69_g5213</name>
</gene>
<sequence>MGKWTDKLYITHSEWSNKFSDGGMNFGGKREGSARGSEKTIPFKFCSLSQLPFETPCCTPKGVVYDYDYSILYL</sequence>
<keyword evidence="1" id="KW-0413">Isomerase</keyword>
<reference evidence="3" key="1">
    <citation type="submission" date="2017-01" db="EMBL/GenBank/DDBJ databases">
        <authorList>
            <person name="Wang Y."/>
            <person name="White M."/>
            <person name="Kvist S."/>
            <person name="Moncalvo J.-M."/>
        </authorList>
    </citation>
    <scope>NUCLEOTIDE SEQUENCE [LARGE SCALE GENOMIC DNA]</scope>
    <source>
        <strain evidence="3">ID-206-W2</strain>
    </source>
</reference>
<keyword evidence="3" id="KW-1185">Reference proteome</keyword>
<name>A0A1R1Y7P0_9FUNG</name>